<dbReference type="AlphaFoldDB" id="A0AB72UFJ5"/>
<protein>
    <submittedName>
        <fullName evidence="1">Transposase</fullName>
    </submittedName>
</protein>
<evidence type="ECO:0000313" key="1">
    <source>
        <dbReference type="EMBL" id="AJD52967.1"/>
    </source>
</evidence>
<accession>A0AB72UFJ5</accession>
<dbReference type="EMBL" id="CP004388">
    <property type="protein sequence ID" value="AJD52967.1"/>
    <property type="molecule type" value="Genomic_DNA"/>
</dbReference>
<dbReference type="KEGG" id="txi:TH3_14275"/>
<name>A0AB72UFJ5_9PROT</name>
<gene>
    <name evidence="1" type="ORF">TH3_14275</name>
</gene>
<organism evidence="1 2">
    <name type="scientific">Thalassospira xiamenensis M-5 = DSM 17429</name>
    <dbReference type="NCBI Taxonomy" id="1123366"/>
    <lineage>
        <taxon>Bacteria</taxon>
        <taxon>Pseudomonadati</taxon>
        <taxon>Pseudomonadota</taxon>
        <taxon>Alphaproteobacteria</taxon>
        <taxon>Rhodospirillales</taxon>
        <taxon>Thalassospiraceae</taxon>
        <taxon>Thalassospira</taxon>
    </lineage>
</organism>
<dbReference type="Proteomes" id="UP000007127">
    <property type="component" value="Chromosome"/>
</dbReference>
<evidence type="ECO:0000313" key="2">
    <source>
        <dbReference type="Proteomes" id="UP000007127"/>
    </source>
</evidence>
<proteinExistence type="predicted"/>
<reference evidence="1 2" key="1">
    <citation type="journal article" date="2012" name="J. Bacteriol.">
        <title>Genome sequence of Thalassospira xiamenensis type strain M-5.</title>
        <authorList>
            <person name="Lai Q."/>
            <person name="Shao Z."/>
        </authorList>
    </citation>
    <scope>NUCLEOTIDE SEQUENCE [LARGE SCALE GENOMIC DNA]</scope>
    <source>
        <strain evidence="1 2">M-5</strain>
    </source>
</reference>
<sequence>MGQVLQGNATTTHAVRATIQRSKASVTELAETYNLNSETVRKWRNRQTVEDIRMGPKTAQSAVLSPKQEAMYIAFCKLFSLDI</sequence>